<dbReference type="Proteomes" id="UP000230407">
    <property type="component" value="Unassembled WGS sequence"/>
</dbReference>
<evidence type="ECO:0000256" key="2">
    <source>
        <dbReference type="SAM" id="SignalP"/>
    </source>
</evidence>
<evidence type="ECO:0000313" key="4">
    <source>
        <dbReference type="Proteomes" id="UP000230407"/>
    </source>
</evidence>
<evidence type="ECO:0000256" key="1">
    <source>
        <dbReference type="SAM" id="MobiDB-lite"/>
    </source>
</evidence>
<gene>
    <name evidence="3" type="ORF">CUT44_16015</name>
</gene>
<keyword evidence="4" id="KW-1185">Reference proteome</keyword>
<accession>A0A2M8LY01</accession>
<feature type="region of interest" description="Disordered" evidence="1">
    <location>
        <begin position="99"/>
        <end position="118"/>
    </location>
</feature>
<evidence type="ECO:0008006" key="5">
    <source>
        <dbReference type="Google" id="ProtNLM"/>
    </source>
</evidence>
<name>A0A2M8LY01_9ACTN</name>
<proteinExistence type="predicted"/>
<sequence length="142" mass="14150">MRTGKLTAAVPAVATALIVAPAAVTGTAHATGPEDPLLPHPGPGVLRWIPERFGDGGAVSGGMSADRPTTVTVACQGGGEVLVTMEPDSAEAPAEFRAECPAGTPGTGSTVIPPGPERGFTVGVDASDQSVRWSLTVTVPDP</sequence>
<reference evidence="3 4" key="1">
    <citation type="submission" date="2017-11" db="EMBL/GenBank/DDBJ databases">
        <title>Streptomyces carmine sp. nov., a novel actinomycete isolated from Sophora alopecuroides in Xinjiang, China.</title>
        <authorList>
            <person name="Wang Y."/>
            <person name="Luo X."/>
            <person name="Wan C."/>
            <person name="Zhang L."/>
        </authorList>
    </citation>
    <scope>NUCLEOTIDE SEQUENCE [LARGE SCALE GENOMIC DNA]</scope>
    <source>
        <strain evidence="3 4">TRM SA0054</strain>
    </source>
</reference>
<feature type="signal peptide" evidence="2">
    <location>
        <begin position="1"/>
        <end position="30"/>
    </location>
</feature>
<comment type="caution">
    <text evidence="3">The sequence shown here is derived from an EMBL/GenBank/DDBJ whole genome shotgun (WGS) entry which is preliminary data.</text>
</comment>
<keyword evidence="2" id="KW-0732">Signal</keyword>
<dbReference type="AlphaFoldDB" id="A0A2M8LY01"/>
<dbReference type="RefSeq" id="WP_100202538.1">
    <property type="nucleotide sequence ID" value="NZ_PGGW01000056.1"/>
</dbReference>
<organism evidence="3 4">
    <name type="scientific">Streptomyces carminius</name>
    <dbReference type="NCBI Taxonomy" id="2665496"/>
    <lineage>
        <taxon>Bacteria</taxon>
        <taxon>Bacillati</taxon>
        <taxon>Actinomycetota</taxon>
        <taxon>Actinomycetes</taxon>
        <taxon>Kitasatosporales</taxon>
        <taxon>Streptomycetaceae</taxon>
        <taxon>Streptomyces</taxon>
    </lineage>
</organism>
<feature type="chain" id="PRO_5014922109" description="Secreted protein" evidence="2">
    <location>
        <begin position="31"/>
        <end position="142"/>
    </location>
</feature>
<protein>
    <recommendedName>
        <fullName evidence="5">Secreted protein</fullName>
    </recommendedName>
</protein>
<dbReference type="EMBL" id="PGGW01000056">
    <property type="protein sequence ID" value="PJE96820.1"/>
    <property type="molecule type" value="Genomic_DNA"/>
</dbReference>
<evidence type="ECO:0000313" key="3">
    <source>
        <dbReference type="EMBL" id="PJE96820.1"/>
    </source>
</evidence>